<comment type="catalytic activity">
    <reaction evidence="15 16">
        <text>a ubiquinone + NADH + 5 H(+)(in) = a ubiquinol + NAD(+) + 4 H(+)(out)</text>
        <dbReference type="Rhea" id="RHEA:29091"/>
        <dbReference type="Rhea" id="RHEA-COMP:9565"/>
        <dbReference type="Rhea" id="RHEA-COMP:9566"/>
        <dbReference type="ChEBI" id="CHEBI:15378"/>
        <dbReference type="ChEBI" id="CHEBI:16389"/>
        <dbReference type="ChEBI" id="CHEBI:17976"/>
        <dbReference type="ChEBI" id="CHEBI:57540"/>
        <dbReference type="ChEBI" id="CHEBI:57945"/>
        <dbReference type="EC" id="7.1.1.2"/>
    </reaction>
</comment>
<evidence type="ECO:0000256" key="12">
    <source>
        <dbReference type="ARBA" id="ARBA00023075"/>
    </source>
</evidence>
<evidence type="ECO:0000256" key="16">
    <source>
        <dbReference type="RuleBase" id="RU003297"/>
    </source>
</evidence>
<keyword evidence="5 16" id="KW-0813">Transport</keyword>
<dbReference type="GO" id="GO:0042773">
    <property type="term" value="P:ATP synthesis coupled electron transport"/>
    <property type="evidence" value="ECO:0007669"/>
    <property type="project" value="InterPro"/>
</dbReference>
<evidence type="ECO:0000256" key="7">
    <source>
        <dbReference type="ARBA" id="ARBA00022692"/>
    </source>
</evidence>
<keyword evidence="7 16" id="KW-0812">Transmembrane</keyword>
<feature type="transmembrane region" description="Helical" evidence="16">
    <location>
        <begin position="53"/>
        <end position="74"/>
    </location>
</feature>
<feature type="transmembrane region" description="Helical" evidence="16">
    <location>
        <begin position="310"/>
        <end position="331"/>
    </location>
</feature>
<dbReference type="PANTHER" id="PTHR43507">
    <property type="entry name" value="NADH-UBIQUINONE OXIDOREDUCTASE CHAIN 4"/>
    <property type="match status" value="1"/>
</dbReference>
<feature type="transmembrane region" description="Helical" evidence="16">
    <location>
        <begin position="224"/>
        <end position="245"/>
    </location>
</feature>
<evidence type="ECO:0000256" key="11">
    <source>
        <dbReference type="ARBA" id="ARBA00023027"/>
    </source>
</evidence>
<evidence type="ECO:0000313" key="19">
    <source>
        <dbReference type="EMBL" id="BBH37119.1"/>
    </source>
</evidence>
<dbReference type="EMBL" id="AP019333">
    <property type="protein sequence ID" value="BBH37119.1"/>
    <property type="molecule type" value="Genomic_DNA"/>
</dbReference>
<dbReference type="PANTHER" id="PTHR43507:SF20">
    <property type="entry name" value="NADH-UBIQUINONE OXIDOREDUCTASE CHAIN 4"/>
    <property type="match status" value="1"/>
</dbReference>
<dbReference type="InterPro" id="IPR003918">
    <property type="entry name" value="NADH_UbQ_OxRdtase"/>
</dbReference>
<comment type="function">
    <text evidence="16">Core subunit of the mitochondrial membrane respiratory chain NADH dehydrogenase (Complex I) which catalyzes electron transfer from NADH through the respiratory chain, using ubiquinone as an electron acceptor. Essential for the catalytic activity and assembly of complex I.</text>
</comment>
<evidence type="ECO:0000259" key="17">
    <source>
        <dbReference type="Pfam" id="PF00361"/>
    </source>
</evidence>
<dbReference type="GO" id="GO:0003954">
    <property type="term" value="F:NADH dehydrogenase activity"/>
    <property type="evidence" value="ECO:0007669"/>
    <property type="project" value="TreeGrafter"/>
</dbReference>
<feature type="transmembrane region" description="Helical" evidence="16">
    <location>
        <begin position="390"/>
        <end position="413"/>
    </location>
</feature>
<reference evidence="19" key="1">
    <citation type="journal article" date="2019" name="Zootaxa">
        <title>First record of Larsonella pumilus (Teleostei: Gobiidae) from Japan, with phylogenetic placement of the genus Larsonella.</title>
        <authorList>
            <person name="Hanahara N."/>
            <person name="Higashiji T."/>
            <person name="Shinzato C."/>
            <person name="Koyanagi R."/>
            <person name="Maeda K."/>
        </authorList>
    </citation>
    <scope>NUCLEOTIDE SEQUENCE</scope>
</reference>
<keyword evidence="11 16" id="KW-0520">NAD</keyword>
<name>A0A5K7TNE4_9GOBI</name>
<sequence length="460" mass="51409">MLTLSFALMMVLPTIWLSKDKWLWTSTFVSSIFPAALSVKLLNYFDVSSWSDLSFVMALDALSIPLLVLSMWLLPLMILANQKLHVQDSMLRQRMFLTTLTVLQLVLLLAFASMDLLFFYLAFEATLIPTLIIITRWGAQIKRLKAGSYMIYYTLLGSLPTLISFLVTQIAFNTLCLMTINYATTFPEEYAADKFWWVGCLLAFLVKSPMYGVHLWLPKAHVEAPIAGSMILAAILLKLGGYGMIRVITLLDPLTTYLAIPLIVLALWGVVMTSATCLRQTDLKSLIAYSSIGHMGLVIAAILTQTTWGHTGALILMISHGLTSSALFCLANTNYERTQSRTLLLARGLRTILPLMTFWWLIAILANLALPPLPNLMAELIIVTSLIHWSTFTLILTGAGMFLTAFYSLYLYLTTQKGALPSFLHPSVFPTFTREQVIMFLHILPLILLIAYPLLTSQSS</sequence>
<proteinExistence type="inferred from homology"/>
<organism evidence="19">
    <name type="scientific">Eviota ocellifer</name>
    <name type="common">ocellated dwarfgoby</name>
    <dbReference type="NCBI Taxonomy" id="2301492"/>
    <lineage>
        <taxon>Eukaryota</taxon>
        <taxon>Metazoa</taxon>
        <taxon>Chordata</taxon>
        <taxon>Craniata</taxon>
        <taxon>Vertebrata</taxon>
        <taxon>Euteleostomi</taxon>
        <taxon>Actinopterygii</taxon>
        <taxon>Neopterygii</taxon>
        <taxon>Teleostei</taxon>
        <taxon>Neoteleostei</taxon>
        <taxon>Acanthomorphata</taxon>
        <taxon>Gobiaria</taxon>
        <taxon>Gobiiformes</taxon>
        <taxon>Gobioidei</taxon>
        <taxon>Gobiidae</taxon>
        <taxon>Gobiinae</taxon>
        <taxon>Eviota</taxon>
    </lineage>
</organism>
<dbReference type="AlphaFoldDB" id="A0A5K7TNE4"/>
<evidence type="ECO:0000256" key="3">
    <source>
        <dbReference type="ARBA" id="ARBA00012944"/>
    </source>
</evidence>
<dbReference type="NCBIfam" id="TIGR01972">
    <property type="entry name" value="NDH_I_M"/>
    <property type="match status" value="1"/>
</dbReference>
<keyword evidence="6 16" id="KW-0679">Respiratory chain</keyword>
<gene>
    <name evidence="19" type="primary">ND4</name>
</gene>
<feature type="transmembrane region" description="Helical" evidence="16">
    <location>
        <begin position="151"/>
        <end position="175"/>
    </location>
</feature>
<dbReference type="GO" id="GO:0048039">
    <property type="term" value="F:ubiquinone binding"/>
    <property type="evidence" value="ECO:0007669"/>
    <property type="project" value="TreeGrafter"/>
</dbReference>
<evidence type="ECO:0000256" key="2">
    <source>
        <dbReference type="ARBA" id="ARBA00009025"/>
    </source>
</evidence>
<protein>
    <recommendedName>
        <fullName evidence="4 16">NADH-ubiquinone oxidoreductase chain 4</fullName>
        <ecNumber evidence="3 16">7.1.1.2</ecNumber>
    </recommendedName>
</protein>
<evidence type="ECO:0000256" key="9">
    <source>
        <dbReference type="ARBA" id="ARBA00022982"/>
    </source>
</evidence>
<keyword evidence="13 16" id="KW-0496">Mitochondrion</keyword>
<evidence type="ECO:0000256" key="10">
    <source>
        <dbReference type="ARBA" id="ARBA00022989"/>
    </source>
</evidence>
<evidence type="ECO:0000256" key="1">
    <source>
        <dbReference type="ARBA" id="ARBA00004225"/>
    </source>
</evidence>
<evidence type="ECO:0000256" key="8">
    <source>
        <dbReference type="ARBA" id="ARBA00022967"/>
    </source>
</evidence>
<keyword evidence="9 16" id="KW-0249">Electron transport</keyword>
<comment type="subcellular location">
    <subcellularLocation>
        <location evidence="1 16">Mitochondrion membrane</location>
        <topology evidence="1 16">Multi-pass membrane protein</topology>
    </subcellularLocation>
</comment>
<keyword evidence="12 16" id="KW-0830">Ubiquinone</keyword>
<evidence type="ECO:0000256" key="4">
    <source>
        <dbReference type="ARBA" id="ARBA00021006"/>
    </source>
</evidence>
<keyword evidence="10 16" id="KW-1133">Transmembrane helix</keyword>
<dbReference type="GO" id="GO:0008137">
    <property type="term" value="F:NADH dehydrogenase (ubiquinone) activity"/>
    <property type="evidence" value="ECO:0007669"/>
    <property type="project" value="UniProtKB-UniRule"/>
</dbReference>
<dbReference type="PRINTS" id="PR01437">
    <property type="entry name" value="NUOXDRDTASE4"/>
</dbReference>
<geneLocation type="mitochondrion" evidence="19"/>
<feature type="transmembrane region" description="Helical" evidence="16">
    <location>
        <begin position="95"/>
        <end position="112"/>
    </location>
</feature>
<feature type="transmembrane region" description="Helical" evidence="16">
    <location>
        <begin position="437"/>
        <end position="455"/>
    </location>
</feature>
<feature type="domain" description="NADH:quinone oxidoreductase/Mrp antiporter transmembrane" evidence="17">
    <location>
        <begin position="113"/>
        <end position="400"/>
    </location>
</feature>
<dbReference type="InterPro" id="IPR001750">
    <property type="entry name" value="ND/Mrp_TM"/>
</dbReference>
<evidence type="ECO:0000256" key="6">
    <source>
        <dbReference type="ARBA" id="ARBA00022660"/>
    </source>
</evidence>
<evidence type="ECO:0000256" key="5">
    <source>
        <dbReference type="ARBA" id="ARBA00022448"/>
    </source>
</evidence>
<evidence type="ECO:0000256" key="13">
    <source>
        <dbReference type="ARBA" id="ARBA00023128"/>
    </source>
</evidence>
<dbReference type="EC" id="7.1.1.2" evidence="3 16"/>
<evidence type="ECO:0000256" key="15">
    <source>
        <dbReference type="ARBA" id="ARBA00049551"/>
    </source>
</evidence>
<feature type="transmembrane region" description="Helical" evidence="16">
    <location>
        <begin position="257"/>
        <end position="278"/>
    </location>
</feature>
<comment type="similarity">
    <text evidence="2 16">Belongs to the complex I subunit 4 family.</text>
</comment>
<keyword evidence="8" id="KW-1278">Translocase</keyword>
<dbReference type="Pfam" id="PF00361">
    <property type="entry name" value="Proton_antipo_M"/>
    <property type="match status" value="1"/>
</dbReference>
<feature type="transmembrane region" description="Helical" evidence="16">
    <location>
        <begin position="352"/>
        <end position="370"/>
    </location>
</feature>
<keyword evidence="14 16" id="KW-0472">Membrane</keyword>
<feature type="domain" description="NADH:ubiquinone oxidoreductase chain 4 N-terminal" evidence="18">
    <location>
        <begin position="1"/>
        <end position="110"/>
    </location>
</feature>
<dbReference type="InterPro" id="IPR010227">
    <property type="entry name" value="NADH_Q_OxRdtase_chainM/4"/>
</dbReference>
<feature type="transmembrane region" description="Helical" evidence="16">
    <location>
        <begin position="285"/>
        <end position="304"/>
    </location>
</feature>
<evidence type="ECO:0000256" key="14">
    <source>
        <dbReference type="ARBA" id="ARBA00023136"/>
    </source>
</evidence>
<dbReference type="InterPro" id="IPR000260">
    <property type="entry name" value="NADH4_N"/>
</dbReference>
<evidence type="ECO:0000259" key="18">
    <source>
        <dbReference type="Pfam" id="PF01059"/>
    </source>
</evidence>
<dbReference type="GO" id="GO:0031966">
    <property type="term" value="C:mitochondrial membrane"/>
    <property type="evidence" value="ECO:0007669"/>
    <property type="project" value="UniProtKB-SubCell"/>
</dbReference>
<feature type="transmembrane region" description="Helical" evidence="16">
    <location>
        <begin position="195"/>
        <end position="217"/>
    </location>
</feature>
<accession>A0A5K7TNE4</accession>
<dbReference type="Pfam" id="PF01059">
    <property type="entry name" value="Oxidored_q5_N"/>
    <property type="match status" value="1"/>
</dbReference>
<dbReference type="GO" id="GO:0015990">
    <property type="term" value="P:electron transport coupled proton transport"/>
    <property type="evidence" value="ECO:0007669"/>
    <property type="project" value="TreeGrafter"/>
</dbReference>
<feature type="transmembrane region" description="Helical" evidence="16">
    <location>
        <begin position="118"/>
        <end position="139"/>
    </location>
</feature>